<evidence type="ECO:0000313" key="3">
    <source>
        <dbReference type="Proteomes" id="UP000287033"/>
    </source>
</evidence>
<comment type="caution">
    <text evidence="2">The sequence shown here is derived from an EMBL/GenBank/DDBJ whole genome shotgun (WGS) entry which is preliminary data.</text>
</comment>
<accession>A0A401TJG4</accession>
<dbReference type="EMBL" id="BEZZ01087415">
    <property type="protein sequence ID" value="GCC42789.1"/>
    <property type="molecule type" value="Genomic_DNA"/>
</dbReference>
<dbReference type="AlphaFoldDB" id="A0A401TJG4"/>
<keyword evidence="3" id="KW-1185">Reference proteome</keyword>
<feature type="compositionally biased region" description="Basic residues" evidence="1">
    <location>
        <begin position="1"/>
        <end position="22"/>
    </location>
</feature>
<feature type="region of interest" description="Disordered" evidence="1">
    <location>
        <begin position="1"/>
        <end position="36"/>
    </location>
</feature>
<sequence>MLRSACARRRRSRGAPLRRKTRSRDALFHAPEASKG</sequence>
<dbReference type="Proteomes" id="UP000287033">
    <property type="component" value="Unassembled WGS sequence"/>
</dbReference>
<feature type="non-terminal residue" evidence="2">
    <location>
        <position position="36"/>
    </location>
</feature>
<reference evidence="2 3" key="1">
    <citation type="journal article" date="2018" name="Nat. Ecol. Evol.">
        <title>Shark genomes provide insights into elasmobranch evolution and the origin of vertebrates.</title>
        <authorList>
            <person name="Hara Y"/>
            <person name="Yamaguchi K"/>
            <person name="Onimaru K"/>
            <person name="Kadota M"/>
            <person name="Koyanagi M"/>
            <person name="Keeley SD"/>
            <person name="Tatsumi K"/>
            <person name="Tanaka K"/>
            <person name="Motone F"/>
            <person name="Kageyama Y"/>
            <person name="Nozu R"/>
            <person name="Adachi N"/>
            <person name="Nishimura O"/>
            <person name="Nakagawa R"/>
            <person name="Tanegashima C"/>
            <person name="Kiyatake I"/>
            <person name="Matsumoto R"/>
            <person name="Murakumo K"/>
            <person name="Nishida K"/>
            <person name="Terakita A"/>
            <person name="Kuratani S"/>
            <person name="Sato K"/>
            <person name="Hyodo S Kuraku.S."/>
        </authorList>
    </citation>
    <scope>NUCLEOTIDE SEQUENCE [LARGE SCALE GENOMIC DNA]</scope>
</reference>
<evidence type="ECO:0000256" key="1">
    <source>
        <dbReference type="SAM" id="MobiDB-lite"/>
    </source>
</evidence>
<evidence type="ECO:0000313" key="2">
    <source>
        <dbReference type="EMBL" id="GCC42789.1"/>
    </source>
</evidence>
<protein>
    <submittedName>
        <fullName evidence="2">Uncharacterized protein</fullName>
    </submittedName>
</protein>
<feature type="compositionally biased region" description="Basic and acidic residues" evidence="1">
    <location>
        <begin position="23"/>
        <end position="36"/>
    </location>
</feature>
<proteinExistence type="predicted"/>
<organism evidence="2 3">
    <name type="scientific">Chiloscyllium punctatum</name>
    <name type="common">Brownbanded bambooshark</name>
    <name type="synonym">Hemiscyllium punctatum</name>
    <dbReference type="NCBI Taxonomy" id="137246"/>
    <lineage>
        <taxon>Eukaryota</taxon>
        <taxon>Metazoa</taxon>
        <taxon>Chordata</taxon>
        <taxon>Craniata</taxon>
        <taxon>Vertebrata</taxon>
        <taxon>Chondrichthyes</taxon>
        <taxon>Elasmobranchii</taxon>
        <taxon>Galeomorphii</taxon>
        <taxon>Galeoidea</taxon>
        <taxon>Orectolobiformes</taxon>
        <taxon>Hemiscylliidae</taxon>
        <taxon>Chiloscyllium</taxon>
    </lineage>
</organism>
<name>A0A401TJG4_CHIPU</name>
<gene>
    <name evidence="2" type="ORF">chiPu_0026793</name>
</gene>